<gene>
    <name evidence="2" type="ORF">J2Z22_003366</name>
</gene>
<dbReference type="EMBL" id="JAUSUY010000014">
    <property type="protein sequence ID" value="MDT3427790.1"/>
    <property type="molecule type" value="Genomic_DNA"/>
</dbReference>
<feature type="domain" description="Fido" evidence="1">
    <location>
        <begin position="90"/>
        <end position="240"/>
    </location>
</feature>
<dbReference type="PANTHER" id="PTHR13504">
    <property type="entry name" value="FIDO DOMAIN-CONTAINING PROTEIN DDB_G0283145"/>
    <property type="match status" value="1"/>
</dbReference>
<evidence type="ECO:0000259" key="1">
    <source>
        <dbReference type="PROSITE" id="PS51459"/>
    </source>
</evidence>
<proteinExistence type="predicted"/>
<dbReference type="RefSeq" id="WP_025697920.1">
    <property type="nucleotide sequence ID" value="NZ_JAUSUY010000014.1"/>
</dbReference>
<dbReference type="Proteomes" id="UP001248709">
    <property type="component" value="Unassembled WGS sequence"/>
</dbReference>
<organism evidence="2 3">
    <name type="scientific">Paenibacillus forsythiae</name>
    <dbReference type="NCBI Taxonomy" id="365616"/>
    <lineage>
        <taxon>Bacteria</taxon>
        <taxon>Bacillati</taxon>
        <taxon>Bacillota</taxon>
        <taxon>Bacilli</taxon>
        <taxon>Bacillales</taxon>
        <taxon>Paenibacillaceae</taxon>
        <taxon>Paenibacillus</taxon>
    </lineage>
</organism>
<evidence type="ECO:0000313" key="3">
    <source>
        <dbReference type="Proteomes" id="UP001248709"/>
    </source>
</evidence>
<dbReference type="PANTHER" id="PTHR13504:SF38">
    <property type="entry name" value="FIDO DOMAIN-CONTAINING PROTEIN"/>
    <property type="match status" value="1"/>
</dbReference>
<accession>A0ABU3HAN9</accession>
<evidence type="ECO:0000313" key="2">
    <source>
        <dbReference type="EMBL" id="MDT3427790.1"/>
    </source>
</evidence>
<comment type="caution">
    <text evidence="2">The sequence shown here is derived from an EMBL/GenBank/DDBJ whole genome shotgun (WGS) entry which is preliminary data.</text>
</comment>
<dbReference type="InterPro" id="IPR036597">
    <property type="entry name" value="Fido-like_dom_sf"/>
</dbReference>
<dbReference type="Gene3D" id="1.10.3290.10">
    <property type="entry name" value="Fido-like domain"/>
    <property type="match status" value="1"/>
</dbReference>
<name>A0ABU3HAN9_9BACL</name>
<dbReference type="Pfam" id="PF02661">
    <property type="entry name" value="Fic"/>
    <property type="match status" value="1"/>
</dbReference>
<dbReference type="SUPFAM" id="SSF140931">
    <property type="entry name" value="Fic-like"/>
    <property type="match status" value="1"/>
</dbReference>
<reference evidence="2 3" key="1">
    <citation type="submission" date="2023-07" db="EMBL/GenBank/DDBJ databases">
        <title>Genomic Encyclopedia of Type Strains, Phase IV (KMG-IV): sequencing the most valuable type-strain genomes for metagenomic binning, comparative biology and taxonomic classification.</title>
        <authorList>
            <person name="Goeker M."/>
        </authorList>
    </citation>
    <scope>NUCLEOTIDE SEQUENCE [LARGE SCALE GENOMIC DNA]</scope>
    <source>
        <strain evidence="2 3">T98</strain>
    </source>
</reference>
<protein>
    <submittedName>
        <fullName evidence="2">Fic family protein</fullName>
    </submittedName>
</protein>
<sequence>MTNQTLLKLLQEEMKMRLKGGLYHQTQIKLAYNSNRIEGSRLSEDQTRYIFETNTINVAPEEAASVDDIIETVNHFSCFDYMLNMAHEALSEGMIKEFHRTLKRTTSDERKEWFRVGDYKARPNVVGDMKTTAPGKVADAMAKLLAAYHQKPNISLEDIVDFHHEFESIHPFQDGNGRVGRIIMFKECLKYDVMPFIIDHEHKLFYYRGLKEYRSEKGYLMDTCRSAQDRYEALVDYFFPELRNSGQEPGTHPGMGQSL</sequence>
<dbReference type="InterPro" id="IPR040198">
    <property type="entry name" value="Fido_containing"/>
</dbReference>
<keyword evidence="3" id="KW-1185">Reference proteome</keyword>
<dbReference type="InterPro" id="IPR003812">
    <property type="entry name" value="Fido"/>
</dbReference>
<dbReference type="PROSITE" id="PS51459">
    <property type="entry name" value="FIDO"/>
    <property type="match status" value="1"/>
</dbReference>